<name>M6UFD3_9LEPT</name>
<evidence type="ECO:0000313" key="4">
    <source>
        <dbReference type="EMBL" id="EMO43807.1"/>
    </source>
</evidence>
<dbReference type="InterPro" id="IPR035412">
    <property type="entry name" value="Terminase_L_N"/>
</dbReference>
<proteinExistence type="predicted"/>
<keyword evidence="1" id="KW-1188">Viral release from host cell</keyword>
<dbReference type="InterPro" id="IPR027417">
    <property type="entry name" value="P-loop_NTPase"/>
</dbReference>
<gene>
    <name evidence="4" type="ORF">LEP1GSC187_0512</name>
</gene>
<organism evidence="4 5">
    <name type="scientific">Leptospira santarosai str. ZUN179</name>
    <dbReference type="NCBI Taxonomy" id="1049985"/>
    <lineage>
        <taxon>Bacteria</taxon>
        <taxon>Pseudomonadati</taxon>
        <taxon>Spirochaetota</taxon>
        <taxon>Spirochaetia</taxon>
        <taxon>Leptospirales</taxon>
        <taxon>Leptospiraceae</taxon>
        <taxon>Leptospira</taxon>
    </lineage>
</organism>
<evidence type="ECO:0000259" key="2">
    <source>
        <dbReference type="Pfam" id="PF04466"/>
    </source>
</evidence>
<protein>
    <submittedName>
        <fullName evidence="4">Phage terminase large subunit</fullName>
    </submittedName>
</protein>
<dbReference type="RefSeq" id="WP_004486536.1">
    <property type="nucleotide sequence ID" value="NZ_AHOQ02000048.1"/>
</dbReference>
<dbReference type="EMBL" id="AHOQ02000048">
    <property type="protein sequence ID" value="EMO43807.1"/>
    <property type="molecule type" value="Genomic_DNA"/>
</dbReference>
<sequence>MSIVLKIIDAIRWNRKQKLGLKILSDPLKRFIKFWGGSRSGKTYLFVRAIRIRALKYPGSKHIICRYSFANAKKTIWLQTILPEIRKDENVGLCRIIQDQGIILYQNGSIVMLGGLEPSAIDSVLASEYATIFVTEANENKWGTIENLMSRLNDTAKDVSGNPIKCMFLIDLNPTVDRSWTNVAWMRGINPDDQKPIKNFHQYANLHFIPEDNEENLSAGYISDTLDNLSSAKRKRFRLGVYGSYAGLVYQIDENEHIVDDFPIPQEWKKIRAIDFGFTHPFVCLWIAYDAANDCAYVYREWRETRLTVRAHSEHIKELSIEDLPESDRNNSESWKMAERIYAATVADHDAEDRATLEENGIKTEPAKKEVLAGIDLVTDLLEHNPETGKRTQVKFFRSCTYMLNGLYSYRWRDQESSAKRLADREVVKEDDDECDAFRYGIMELFPIVKPFQARGHTAA</sequence>
<dbReference type="Pfam" id="PF04466">
    <property type="entry name" value="Terminase_3"/>
    <property type="match status" value="1"/>
</dbReference>
<dbReference type="Pfam" id="PF17289">
    <property type="entry name" value="Terminase_6C"/>
    <property type="match status" value="1"/>
</dbReference>
<dbReference type="Gene3D" id="3.40.50.300">
    <property type="entry name" value="P-loop containing nucleotide triphosphate hydrolases"/>
    <property type="match status" value="1"/>
</dbReference>
<dbReference type="InterPro" id="IPR035421">
    <property type="entry name" value="Terminase_6C"/>
</dbReference>
<accession>M6UFD3</accession>
<feature type="domain" description="Terminase large subunit gp17-like C-terminal" evidence="3">
    <location>
        <begin position="273"/>
        <end position="444"/>
    </location>
</feature>
<evidence type="ECO:0000313" key="5">
    <source>
        <dbReference type="Proteomes" id="UP000012160"/>
    </source>
</evidence>
<feature type="domain" description="Phage terminase large subunit N-terminal" evidence="2">
    <location>
        <begin position="31"/>
        <end position="242"/>
    </location>
</feature>
<evidence type="ECO:0000256" key="1">
    <source>
        <dbReference type="ARBA" id="ARBA00022612"/>
    </source>
</evidence>
<dbReference type="AlphaFoldDB" id="M6UFD3"/>
<reference evidence="4 5" key="1">
    <citation type="submission" date="2013-01" db="EMBL/GenBank/DDBJ databases">
        <authorList>
            <person name="Harkins D.M."/>
            <person name="Durkin A.S."/>
            <person name="Brinkac L.M."/>
            <person name="Haft D.H."/>
            <person name="Selengut J.D."/>
            <person name="Sanka R."/>
            <person name="DePew J."/>
            <person name="Purushe J."/>
            <person name="Matthias M.A."/>
            <person name="Vinetz J.M."/>
            <person name="Sutton G.G."/>
            <person name="Nierman W.C."/>
            <person name="Fouts D.E."/>
        </authorList>
    </citation>
    <scope>NUCLEOTIDE SEQUENCE [LARGE SCALE GENOMIC DNA]</scope>
    <source>
        <strain evidence="4 5">ZUN179</strain>
    </source>
</reference>
<dbReference type="Gene3D" id="3.30.420.280">
    <property type="match status" value="1"/>
</dbReference>
<dbReference type="Proteomes" id="UP000012160">
    <property type="component" value="Unassembled WGS sequence"/>
</dbReference>
<evidence type="ECO:0000259" key="3">
    <source>
        <dbReference type="Pfam" id="PF17289"/>
    </source>
</evidence>
<comment type="caution">
    <text evidence="4">The sequence shown here is derived from an EMBL/GenBank/DDBJ whole genome shotgun (WGS) entry which is preliminary data.</text>
</comment>